<evidence type="ECO:0000313" key="1">
    <source>
        <dbReference type="EMBL" id="CAB1128789.1"/>
    </source>
</evidence>
<evidence type="ECO:0008006" key="3">
    <source>
        <dbReference type="Google" id="ProtNLM"/>
    </source>
</evidence>
<dbReference type="SUPFAM" id="SSF52833">
    <property type="entry name" value="Thioredoxin-like"/>
    <property type="match status" value="1"/>
</dbReference>
<reference evidence="1 2" key="1">
    <citation type="submission" date="2020-02" db="EMBL/GenBank/DDBJ databases">
        <authorList>
            <person name="Hogendoorn C."/>
        </authorList>
    </citation>
    <scope>NUCLEOTIDE SEQUENCE [LARGE SCALE GENOMIC DNA]</scope>
    <source>
        <strain evidence="1">R501</strain>
    </source>
</reference>
<dbReference type="InterPro" id="IPR036249">
    <property type="entry name" value="Thioredoxin-like_sf"/>
</dbReference>
<dbReference type="KEGG" id="hfv:R50_1283"/>
<name>A0A6F8ZFM2_9FIRM</name>
<evidence type="ECO:0000313" key="2">
    <source>
        <dbReference type="Proteomes" id="UP000503399"/>
    </source>
</evidence>
<accession>A0A6F8ZFM2</accession>
<dbReference type="EMBL" id="LR778114">
    <property type="protein sequence ID" value="CAB1128789.1"/>
    <property type="molecule type" value="Genomic_DNA"/>
</dbReference>
<sequence>MAQWEWLRERLEAELWDDVVVWVAGEDPAAPAWLEEMATLHPALRVIRAARVPGAEPPWAWFPRARVEYALAYPEEEPRVRFVGRPQGMELDLLVEEILAFSRHRRLLDPAAADAARAWQGPHRLAVLTTPDCPQCSRTVRTAHALAREAAETVAWEVDLDAHPDLLRRLDIRGVPVTFADDLRRDGPVPEWILAQLVAGLDRPVRS</sequence>
<protein>
    <recommendedName>
        <fullName evidence="3">Glutaredoxin</fullName>
    </recommendedName>
</protein>
<keyword evidence="2" id="KW-1185">Reference proteome</keyword>
<dbReference type="Gene3D" id="3.40.30.80">
    <property type="match status" value="1"/>
</dbReference>
<dbReference type="PANTHER" id="PTHR37170">
    <property type="entry name" value="GLUTAREDOXIN-RELATED"/>
    <property type="match status" value="1"/>
</dbReference>
<gene>
    <name evidence="1" type="ORF">R50_1283</name>
</gene>
<dbReference type="Proteomes" id="UP000503399">
    <property type="component" value="Chromosome"/>
</dbReference>
<dbReference type="AlphaFoldDB" id="A0A6F8ZFM2"/>
<proteinExistence type="predicted"/>
<dbReference type="PANTHER" id="PTHR37170:SF1">
    <property type="entry name" value="GLUTAREDOXIN-LIKE PROTEIN"/>
    <property type="match status" value="1"/>
</dbReference>
<organism evidence="1 2">
    <name type="scientific">Candidatus Hydrogenisulfobacillus filiaventi</name>
    <dbReference type="NCBI Taxonomy" id="2707344"/>
    <lineage>
        <taxon>Bacteria</taxon>
        <taxon>Bacillati</taxon>
        <taxon>Bacillota</taxon>
        <taxon>Clostridia</taxon>
        <taxon>Eubacteriales</taxon>
        <taxon>Clostridiales Family XVII. Incertae Sedis</taxon>
        <taxon>Candidatus Hydrogenisulfobacillus</taxon>
    </lineage>
</organism>